<proteinExistence type="predicted"/>
<dbReference type="EMBL" id="JQDR03016693">
    <property type="protein sequence ID" value="KAA0184877.1"/>
    <property type="molecule type" value="Genomic_DNA"/>
</dbReference>
<evidence type="ECO:0000313" key="1">
    <source>
        <dbReference type="EMBL" id="KAA0184877.1"/>
    </source>
</evidence>
<reference evidence="1" key="2">
    <citation type="journal article" date="2018" name="Environ. Sci. Technol.">
        <title>The Toxicogenome of Hyalella azteca: A Model for Sediment Ecotoxicology and Evolutionary Toxicology.</title>
        <authorList>
            <person name="Poynton H.C."/>
            <person name="Hasenbein S."/>
            <person name="Benoit J.B."/>
            <person name="Sepulveda M.S."/>
            <person name="Poelchau M.F."/>
            <person name="Hughes D.S.T."/>
            <person name="Murali S.C."/>
            <person name="Chen S."/>
            <person name="Glastad K.M."/>
            <person name="Goodisman M.A.D."/>
            <person name="Werren J.H."/>
            <person name="Vineis J.H."/>
            <person name="Bowen J.L."/>
            <person name="Friedrich M."/>
            <person name="Jones J."/>
            <person name="Robertson H.M."/>
            <person name="Feyereisen R."/>
            <person name="Mechler-Hickson A."/>
            <person name="Mathers N."/>
            <person name="Lee C.E."/>
            <person name="Colbourne J.K."/>
            <person name="Biales A."/>
            <person name="Johnston J.S."/>
            <person name="Wellborn G.A."/>
            <person name="Rosendale A.J."/>
            <person name="Cridge A.G."/>
            <person name="Munoz-Torres M.C."/>
            <person name="Bain P.A."/>
            <person name="Manny A.R."/>
            <person name="Major K.M."/>
            <person name="Lambert F.N."/>
            <person name="Vulpe C.D."/>
            <person name="Tuck P."/>
            <person name="Blalock B.J."/>
            <person name="Lin Y.Y."/>
            <person name="Smith M.E."/>
            <person name="Ochoa-Acuna H."/>
            <person name="Chen M.M."/>
            <person name="Childers C.P."/>
            <person name="Qu J."/>
            <person name="Dugan S."/>
            <person name="Lee S.L."/>
            <person name="Chao H."/>
            <person name="Dinh H."/>
            <person name="Han Y."/>
            <person name="Doddapaneni H."/>
            <person name="Worley K.C."/>
            <person name="Muzny D.M."/>
            <person name="Gibbs R.A."/>
            <person name="Richards S."/>
        </authorList>
    </citation>
    <scope>NUCLEOTIDE SEQUENCE</scope>
    <source>
        <strain evidence="1">HAZT.00-mixed</strain>
        <tissue evidence="1">Whole organism</tissue>
    </source>
</reference>
<accession>A0A6A0GQV6</accession>
<reference evidence="1" key="3">
    <citation type="submission" date="2019-06" db="EMBL/GenBank/DDBJ databases">
        <authorList>
            <person name="Poynton C."/>
            <person name="Hasenbein S."/>
            <person name="Benoit J.B."/>
            <person name="Sepulveda M.S."/>
            <person name="Poelchau M.F."/>
            <person name="Murali S.C."/>
            <person name="Chen S."/>
            <person name="Glastad K.M."/>
            <person name="Werren J.H."/>
            <person name="Vineis J.H."/>
            <person name="Bowen J.L."/>
            <person name="Friedrich M."/>
            <person name="Jones J."/>
            <person name="Robertson H.M."/>
            <person name="Feyereisen R."/>
            <person name="Mechler-Hickson A."/>
            <person name="Mathers N."/>
            <person name="Lee C.E."/>
            <person name="Colbourne J.K."/>
            <person name="Biales A."/>
            <person name="Johnston J.S."/>
            <person name="Wellborn G.A."/>
            <person name="Rosendale A.J."/>
            <person name="Cridge A.G."/>
            <person name="Munoz-Torres M.C."/>
            <person name="Bain P.A."/>
            <person name="Manny A.R."/>
            <person name="Major K.M."/>
            <person name="Lambert F.N."/>
            <person name="Vulpe C.D."/>
            <person name="Tuck P."/>
            <person name="Blalock B.J."/>
            <person name="Lin Y.-Y."/>
            <person name="Smith M.E."/>
            <person name="Ochoa-Acuna H."/>
            <person name="Chen M.-J.M."/>
            <person name="Childers C.P."/>
            <person name="Qu J."/>
            <person name="Dugan S."/>
            <person name="Lee S.L."/>
            <person name="Chao H."/>
            <person name="Dinh H."/>
            <person name="Han Y."/>
            <person name="Doddapaneni H."/>
            <person name="Worley K.C."/>
            <person name="Muzny D.M."/>
            <person name="Gibbs R.A."/>
            <person name="Richards S."/>
        </authorList>
    </citation>
    <scope>NUCLEOTIDE SEQUENCE</scope>
    <source>
        <strain evidence="1">HAZT.00-mixed</strain>
        <tissue evidence="1">Whole organism</tissue>
    </source>
</reference>
<dbReference type="Proteomes" id="UP000711488">
    <property type="component" value="Unassembled WGS sequence"/>
</dbReference>
<comment type="caution">
    <text evidence="1">The sequence shown here is derived from an EMBL/GenBank/DDBJ whole genome shotgun (WGS) entry which is preliminary data.</text>
</comment>
<gene>
    <name evidence="1" type="ORF">HAZT_HAZT009522</name>
</gene>
<name>A0A6A0GQV6_HYAAZ</name>
<sequence length="118" mass="13254">MQDKYDIFICVHRDYPTAIISTGKPRGLASVAIFTALVYARAWTDAPFAAVAHRIDLALLKAHDAFEHIDPALAKAARNNMEGPLWHLLDESISLSLFDDKELGDQEEDRDGHPVERR</sequence>
<protein>
    <submittedName>
        <fullName evidence="1">Uncharacterized protein</fullName>
    </submittedName>
</protein>
<organism evidence="1">
    <name type="scientific">Hyalella azteca</name>
    <name type="common">Amphipod</name>
    <dbReference type="NCBI Taxonomy" id="294128"/>
    <lineage>
        <taxon>Eukaryota</taxon>
        <taxon>Metazoa</taxon>
        <taxon>Ecdysozoa</taxon>
        <taxon>Arthropoda</taxon>
        <taxon>Crustacea</taxon>
        <taxon>Multicrustacea</taxon>
        <taxon>Malacostraca</taxon>
        <taxon>Eumalacostraca</taxon>
        <taxon>Peracarida</taxon>
        <taxon>Amphipoda</taxon>
        <taxon>Senticaudata</taxon>
        <taxon>Talitrida</taxon>
        <taxon>Talitroidea</taxon>
        <taxon>Hyalellidae</taxon>
        <taxon>Hyalella</taxon>
    </lineage>
</organism>
<dbReference type="AlphaFoldDB" id="A0A6A0GQV6"/>
<reference evidence="1" key="1">
    <citation type="submission" date="2014-08" db="EMBL/GenBank/DDBJ databases">
        <authorList>
            <person name="Murali S."/>
            <person name="Richards S."/>
            <person name="Bandaranaike D."/>
            <person name="Bellair M."/>
            <person name="Blankenburg K."/>
            <person name="Chao H."/>
            <person name="Dinh H."/>
            <person name="Doddapaneni H."/>
            <person name="Dugan-Rocha S."/>
            <person name="Elkadiri S."/>
            <person name="Gnanaolivu R."/>
            <person name="Hughes D."/>
            <person name="Lee S."/>
            <person name="Li M."/>
            <person name="Ming W."/>
            <person name="Munidasa M."/>
            <person name="Muniz J."/>
            <person name="Nguyen L."/>
            <person name="Osuji N."/>
            <person name="Pu L.-L."/>
            <person name="Puazo M."/>
            <person name="Skinner E."/>
            <person name="Qu C."/>
            <person name="Quiroz J."/>
            <person name="Raj R."/>
            <person name="Weissenberger G."/>
            <person name="Xin Y."/>
            <person name="Zou X."/>
            <person name="Han Y."/>
            <person name="Worley K."/>
            <person name="Muzny D."/>
            <person name="Gibbs R."/>
        </authorList>
    </citation>
    <scope>NUCLEOTIDE SEQUENCE</scope>
    <source>
        <strain evidence="1">HAZT.00-mixed</strain>
        <tissue evidence="1">Whole organism</tissue>
    </source>
</reference>